<proteinExistence type="predicted"/>
<accession>A0A9W9SD46</accession>
<gene>
    <name evidence="5" type="ORF">N7509_012818</name>
</gene>
<dbReference type="InterPro" id="IPR005151">
    <property type="entry name" value="Tail-specific_protease"/>
</dbReference>
<dbReference type="PANTHER" id="PTHR37049:SF5">
    <property type="entry name" value="TAIL SPECIFIC PROTEASE DOMAIN-CONTAINING PROTEIN"/>
    <property type="match status" value="1"/>
</dbReference>
<dbReference type="GO" id="GO:0006508">
    <property type="term" value="P:proteolysis"/>
    <property type="evidence" value="ECO:0007669"/>
    <property type="project" value="InterPro"/>
</dbReference>
<dbReference type="AlphaFoldDB" id="A0A9W9SD46"/>
<feature type="signal peptide" evidence="2">
    <location>
        <begin position="1"/>
        <end position="20"/>
    </location>
</feature>
<evidence type="ECO:0000313" key="5">
    <source>
        <dbReference type="EMBL" id="KAJ5375932.1"/>
    </source>
</evidence>
<evidence type="ECO:0000259" key="3">
    <source>
        <dbReference type="Pfam" id="PF03572"/>
    </source>
</evidence>
<dbReference type="Pfam" id="PF23658">
    <property type="entry name" value="PDZ_CPAF_rel"/>
    <property type="match status" value="1"/>
</dbReference>
<reference evidence="5" key="2">
    <citation type="journal article" date="2023" name="IMA Fungus">
        <title>Comparative genomic study of the Penicillium genus elucidates a diverse pangenome and 15 lateral gene transfer events.</title>
        <authorList>
            <person name="Petersen C."/>
            <person name="Sorensen T."/>
            <person name="Nielsen M.R."/>
            <person name="Sondergaard T.E."/>
            <person name="Sorensen J.L."/>
            <person name="Fitzpatrick D.A."/>
            <person name="Frisvad J.C."/>
            <person name="Nielsen K.L."/>
        </authorList>
    </citation>
    <scope>NUCLEOTIDE SEQUENCE</scope>
    <source>
        <strain evidence="5">IBT 29677</strain>
    </source>
</reference>
<dbReference type="Proteomes" id="UP001147747">
    <property type="component" value="Unassembled WGS sequence"/>
</dbReference>
<evidence type="ECO:0000256" key="1">
    <source>
        <dbReference type="SAM" id="MobiDB-lite"/>
    </source>
</evidence>
<sequence>MLEALAFGLLLILLPALVVASPQPSGTPTSTTDAPTSISTLCGSIINKRQFVCIPRSLISSTNINPIQEYNIVDAVQAYDCLRSVPFHPEVASQLIRYMNDTIQFHSTLAYLASPPPDYMQPAVDLVAGLAQITRDIDGGNFNSQYDFETALSRLINAAHDDHLKINGGILSTFVYGAPYDIVSLSSDGIELPKLYLANELPASGWEHLNHRPSPIKTINGEEAVEYLTRFASFNSLSKLEPHADWNMLMRSGVLDSQGLLEVFFGGATSYPGETITITLEDGTVIGPDPWLALYLGPPNTGPLQTSGDFYNFFVLGLYPASFQDTSDDFPPMTAASSESMVSPTPEPSTKPTWDAAYPTPEAISPSLSNEEGLPRAFFLNECSIAVLSIPGFSSYGDTIQEFIDTIKAFLQHSKDAGLKKVVLDVQQNKGGQPFLAIEVFKLFFPSIDPFTGSRRRAHPMADDLGNTLTSYWSGLNRNLRGYDHYYTNEWVISTKLNADTGLDFARWDEYFHSPHTYAGDNYTKVERYNISDITFTEEAANIRIDNVDGSRGQPYNSEDIIVLSDGLCSSACALFMELMHYEAGVRTVVVGGRPDYTLMQAPSGTRGSAFYDLRRLDNDLIAARSIENTTGALPLGRTLGFFISRASVNLRDQIRRNDSSNTPLQFRFEAADCRIFFTPNTWYNLTNLWSYAAEAAWHNDTLCVVKRMTNSTSSSHYPTIYEVKAAKNNQLLYQAKEEEGTSEQNHLDDPLNDILDGYERPLEGLEGNPCEKPCECGSGSMLCEDVPVYHGSRSKHQKQCVSYCSEITGYEGTSCPIDYHCRYTGVKLQKWRSSRSTPGLIKSGYCVPDPPSFLPQAKSLVSLSDGDDTITDPCLQNLDNAWLRCFSYSGCFQKCVVLDSNAQSLPFKEIRWCTNSQLKSWQHQKTVESGRDWDTYYGANSKLLGIVRYKYSESQFAKEHPYLYYS</sequence>
<dbReference type="Gene3D" id="3.90.226.10">
    <property type="entry name" value="2-enoyl-CoA Hydratase, Chain A, domain 1"/>
    <property type="match status" value="1"/>
</dbReference>
<feature type="domain" description="CPAF-like PDZ" evidence="4">
    <location>
        <begin position="177"/>
        <end position="286"/>
    </location>
</feature>
<comment type="caution">
    <text evidence="5">The sequence shown here is derived from an EMBL/GenBank/DDBJ whole genome shotgun (WGS) entry which is preliminary data.</text>
</comment>
<feature type="region of interest" description="Disordered" evidence="1">
    <location>
        <begin position="333"/>
        <end position="353"/>
    </location>
</feature>
<evidence type="ECO:0000313" key="6">
    <source>
        <dbReference type="Proteomes" id="UP001147747"/>
    </source>
</evidence>
<keyword evidence="2" id="KW-0732">Signal</keyword>
<organism evidence="5 6">
    <name type="scientific">Penicillium cosmopolitanum</name>
    <dbReference type="NCBI Taxonomy" id="1131564"/>
    <lineage>
        <taxon>Eukaryota</taxon>
        <taxon>Fungi</taxon>
        <taxon>Dikarya</taxon>
        <taxon>Ascomycota</taxon>
        <taxon>Pezizomycotina</taxon>
        <taxon>Eurotiomycetes</taxon>
        <taxon>Eurotiomycetidae</taxon>
        <taxon>Eurotiales</taxon>
        <taxon>Aspergillaceae</taxon>
        <taxon>Penicillium</taxon>
    </lineage>
</organism>
<reference evidence="5" key="1">
    <citation type="submission" date="2022-12" db="EMBL/GenBank/DDBJ databases">
        <authorList>
            <person name="Petersen C."/>
        </authorList>
    </citation>
    <scope>NUCLEOTIDE SEQUENCE</scope>
    <source>
        <strain evidence="5">IBT 29677</strain>
    </source>
</reference>
<evidence type="ECO:0000256" key="2">
    <source>
        <dbReference type="SAM" id="SignalP"/>
    </source>
</evidence>
<dbReference type="InterPro" id="IPR056186">
    <property type="entry name" value="PDZ_CPAF-rel"/>
</dbReference>
<feature type="compositionally biased region" description="Polar residues" evidence="1">
    <location>
        <begin position="335"/>
        <end position="352"/>
    </location>
</feature>
<dbReference type="RefSeq" id="XP_056480962.1">
    <property type="nucleotide sequence ID" value="XM_056637455.1"/>
</dbReference>
<evidence type="ECO:0000259" key="4">
    <source>
        <dbReference type="Pfam" id="PF23658"/>
    </source>
</evidence>
<evidence type="ECO:0008006" key="7">
    <source>
        <dbReference type="Google" id="ProtNLM"/>
    </source>
</evidence>
<dbReference type="PANTHER" id="PTHR37049">
    <property type="entry name" value="PEPTIDASE S41 FAMILY PROTEIN"/>
    <property type="match status" value="1"/>
</dbReference>
<feature type="domain" description="Tail specific protease" evidence="3">
    <location>
        <begin position="385"/>
        <end position="592"/>
    </location>
</feature>
<dbReference type="GeneID" id="81376435"/>
<protein>
    <recommendedName>
        <fullName evidence="7">Tail specific protease domain-containing protein</fullName>
    </recommendedName>
</protein>
<dbReference type="OrthoDB" id="4350613at2759"/>
<dbReference type="InterPro" id="IPR029045">
    <property type="entry name" value="ClpP/crotonase-like_dom_sf"/>
</dbReference>
<dbReference type="GO" id="GO:0008236">
    <property type="term" value="F:serine-type peptidase activity"/>
    <property type="evidence" value="ECO:0007669"/>
    <property type="project" value="InterPro"/>
</dbReference>
<dbReference type="SUPFAM" id="SSF52096">
    <property type="entry name" value="ClpP/crotonase"/>
    <property type="match status" value="1"/>
</dbReference>
<name>A0A9W9SD46_9EURO</name>
<dbReference type="InterPro" id="IPR052766">
    <property type="entry name" value="S41A_metabolite_peptidase"/>
</dbReference>
<feature type="chain" id="PRO_5040862131" description="Tail specific protease domain-containing protein" evidence="2">
    <location>
        <begin position="21"/>
        <end position="967"/>
    </location>
</feature>
<dbReference type="Pfam" id="PF03572">
    <property type="entry name" value="Peptidase_S41"/>
    <property type="match status" value="1"/>
</dbReference>
<keyword evidence="6" id="KW-1185">Reference proteome</keyword>
<dbReference type="EMBL" id="JAPZBU010000012">
    <property type="protein sequence ID" value="KAJ5375932.1"/>
    <property type="molecule type" value="Genomic_DNA"/>
</dbReference>